<dbReference type="InterPro" id="IPR013504">
    <property type="entry name" value="MADH/AADH_Ltc_C_dom"/>
</dbReference>
<feature type="disulfide bond" evidence="21">
    <location>
        <begin position="80"/>
        <end position="145"/>
    </location>
</feature>
<dbReference type="Gene3D" id="2.60.30.10">
    <property type="entry name" value="Methylamine/Aralkylamine dehydrogenase light chain"/>
    <property type="match status" value="1"/>
</dbReference>
<evidence type="ECO:0000256" key="13">
    <source>
        <dbReference type="ARBA" id="ARBA00023002"/>
    </source>
</evidence>
<evidence type="ECO:0000256" key="11">
    <source>
        <dbReference type="ARBA" id="ARBA00022764"/>
    </source>
</evidence>
<keyword evidence="14" id="KW-1015">Disulfide bond</keyword>
<gene>
    <name evidence="26" type="primary">mauA</name>
    <name evidence="26" type="ORF">LP43_1085</name>
</gene>
<dbReference type="GO" id="GO:0009308">
    <property type="term" value="P:amine metabolic process"/>
    <property type="evidence" value="ECO:0007669"/>
    <property type="project" value="UniProtKB-UniRule"/>
</dbReference>
<feature type="domain" description="Methylamine/Aralkylamine dehydrogenase light chain C-terminal" evidence="25">
    <location>
        <begin position="73"/>
        <end position="186"/>
    </location>
</feature>
<evidence type="ECO:0000256" key="10">
    <source>
        <dbReference type="ARBA" id="ARBA00022729"/>
    </source>
</evidence>
<feature type="disulfide bond" evidence="21">
    <location>
        <begin position="103"/>
        <end position="134"/>
    </location>
</feature>
<organism evidence="26 27">
    <name type="scientific">Methylophaga thiooxydans</name>
    <dbReference type="NCBI Taxonomy" id="392484"/>
    <lineage>
        <taxon>Bacteria</taxon>
        <taxon>Pseudomonadati</taxon>
        <taxon>Pseudomonadota</taxon>
        <taxon>Gammaproteobacteria</taxon>
        <taxon>Thiotrichales</taxon>
        <taxon>Piscirickettsiaceae</taxon>
        <taxon>Methylophaga</taxon>
    </lineage>
</organism>
<evidence type="ECO:0000256" key="4">
    <source>
        <dbReference type="ARBA" id="ARBA00010711"/>
    </source>
</evidence>
<evidence type="ECO:0000256" key="12">
    <source>
        <dbReference type="ARBA" id="ARBA00022982"/>
    </source>
</evidence>
<comment type="function">
    <text evidence="1">Methylamine dehydrogenase carries out the oxidation of methylamine. Electrons are passed from methylamine dehydrogenase to amicyanin.</text>
</comment>
<evidence type="ECO:0000256" key="17">
    <source>
        <dbReference type="PIRNR" id="PIRNR000192"/>
    </source>
</evidence>
<feature type="modified residue" description="Tryptophylquinone" evidence="23">
    <location>
        <position position="114"/>
    </location>
</feature>
<feature type="active site" description="Proton acceptor" evidence="18">
    <location>
        <position position="133"/>
    </location>
</feature>
<dbReference type="PIRSF" id="PIRSF000192">
    <property type="entry name" value="Amine_dh_beta"/>
    <property type="match status" value="1"/>
</dbReference>
<evidence type="ECO:0000256" key="1">
    <source>
        <dbReference type="ARBA" id="ARBA00002034"/>
    </source>
</evidence>
<evidence type="ECO:0000256" key="7">
    <source>
        <dbReference type="ARBA" id="ARBA00014557"/>
    </source>
</evidence>
<feature type="binding site" evidence="19">
    <location>
        <begin position="161"/>
        <end position="163"/>
    </location>
    <ligand>
        <name>substrate</name>
    </ligand>
</feature>
<feature type="disulfide bond" evidence="21">
    <location>
        <begin position="96"/>
        <end position="140"/>
    </location>
</feature>
<feature type="disulfide bond" evidence="21">
    <location>
        <begin position="95"/>
        <end position="143"/>
    </location>
</feature>
<evidence type="ECO:0000256" key="22">
    <source>
        <dbReference type="PIRSR" id="PIRSR000192-5"/>
    </source>
</evidence>
<name>A0A0A0BK42_9GAMM</name>
<comment type="caution">
    <text evidence="26">The sequence shown here is derived from an EMBL/GenBank/DDBJ whole genome shotgun (WGS) entry which is preliminary data.</text>
</comment>
<dbReference type="RefSeq" id="WP_008291622.1">
    <property type="nucleotide sequence ID" value="NZ_JADFAB010000007.1"/>
</dbReference>
<keyword evidence="24" id="KW-0812">Transmembrane</keyword>
<evidence type="ECO:0000256" key="6">
    <source>
        <dbReference type="ARBA" id="ARBA00012548"/>
    </source>
</evidence>
<dbReference type="GO" id="GO:0030058">
    <property type="term" value="F:aliphatic amine dehydrogenase activity"/>
    <property type="evidence" value="ECO:0007669"/>
    <property type="project" value="UniProtKB-UniRule"/>
</dbReference>
<keyword evidence="10" id="KW-0732">Signal</keyword>
<evidence type="ECO:0000313" key="27">
    <source>
        <dbReference type="Proteomes" id="UP000029999"/>
    </source>
</evidence>
<evidence type="ECO:0000256" key="2">
    <source>
        <dbReference type="ARBA" id="ARBA00004418"/>
    </source>
</evidence>
<keyword evidence="12 17" id="KW-0249">Electron transport</keyword>
<comment type="similarity">
    <text evidence="4 17">Belongs to the aromatic amine dehydrogenase light chain family.</text>
</comment>
<evidence type="ECO:0000313" key="26">
    <source>
        <dbReference type="EMBL" id="KGM07474.1"/>
    </source>
</evidence>
<comment type="pathway">
    <text evidence="3">One-carbon metabolism; methylamine degradation; formaldehyde from methylamine: step 1/1.</text>
</comment>
<dbReference type="EC" id="1.4.9.1" evidence="6"/>
<evidence type="ECO:0000256" key="5">
    <source>
        <dbReference type="ARBA" id="ARBA00011683"/>
    </source>
</evidence>
<feature type="cross-link" description="Tryptophan tryptophylquinone (Trp-Trp)" evidence="22">
    <location>
        <begin position="114"/>
        <end position="165"/>
    </location>
</feature>
<evidence type="ECO:0000259" key="25">
    <source>
        <dbReference type="Pfam" id="PF02975"/>
    </source>
</evidence>
<evidence type="ECO:0000256" key="16">
    <source>
        <dbReference type="ARBA" id="ARBA00049536"/>
    </source>
</evidence>
<feature type="transmembrane region" description="Helical" evidence="24">
    <location>
        <begin position="27"/>
        <end position="46"/>
    </location>
</feature>
<dbReference type="Proteomes" id="UP000029999">
    <property type="component" value="Unassembled WGS sequence"/>
</dbReference>
<evidence type="ECO:0000256" key="3">
    <source>
        <dbReference type="ARBA" id="ARBA00005103"/>
    </source>
</evidence>
<dbReference type="NCBIfam" id="TIGR02659">
    <property type="entry name" value="TTQ_MADH_Lt"/>
    <property type="match status" value="1"/>
</dbReference>
<evidence type="ECO:0000256" key="23">
    <source>
        <dbReference type="PIRSR" id="PIRSR000192-6"/>
    </source>
</evidence>
<dbReference type="UniPathway" id="UPA00895">
    <property type="reaction ID" value="UER00870"/>
</dbReference>
<dbReference type="GO" id="GO:0052876">
    <property type="term" value="F:methylamine dehydrogenase (amicyanin) activity"/>
    <property type="evidence" value="ECO:0007669"/>
    <property type="project" value="UniProtKB-EC"/>
</dbReference>
<evidence type="ECO:0000256" key="18">
    <source>
        <dbReference type="PIRSR" id="PIRSR000192-1"/>
    </source>
</evidence>
<proteinExistence type="inferred from homology"/>
<evidence type="ECO:0000256" key="9">
    <source>
        <dbReference type="ARBA" id="ARBA00022709"/>
    </source>
</evidence>
<evidence type="ECO:0000256" key="14">
    <source>
        <dbReference type="ARBA" id="ARBA00023157"/>
    </source>
</evidence>
<keyword evidence="13 17" id="KW-0560">Oxidoreductase</keyword>
<keyword evidence="9" id="KW-0824">TTQ</keyword>
<evidence type="ECO:0000256" key="19">
    <source>
        <dbReference type="PIRSR" id="PIRSR000192-2"/>
    </source>
</evidence>
<keyword evidence="24" id="KW-1133">Transmembrane helix</keyword>
<keyword evidence="11 17" id="KW-0574">Periplasm</keyword>
<dbReference type="InterPro" id="IPR036560">
    <property type="entry name" value="MADH/AADH_L_sf"/>
</dbReference>
<evidence type="ECO:0000256" key="21">
    <source>
        <dbReference type="PIRSR" id="PIRSR000192-4"/>
    </source>
</evidence>
<evidence type="ECO:0000256" key="20">
    <source>
        <dbReference type="PIRSR" id="PIRSR000192-3"/>
    </source>
</evidence>
<dbReference type="Pfam" id="PF02975">
    <property type="entry name" value="Me-amine-dh_L"/>
    <property type="match status" value="1"/>
</dbReference>
<comment type="subcellular location">
    <subcellularLocation>
        <location evidence="2 17">Periplasm</location>
    </subcellularLocation>
</comment>
<dbReference type="STRING" id="392484.LP43_1085"/>
<feature type="disulfide bond" evidence="21">
    <location>
        <begin position="93"/>
        <end position="178"/>
    </location>
</feature>
<evidence type="ECO:0000256" key="24">
    <source>
        <dbReference type="SAM" id="Phobius"/>
    </source>
</evidence>
<dbReference type="InterPro" id="IPR016008">
    <property type="entry name" value="Amine_DH_Ltc"/>
</dbReference>
<keyword evidence="24" id="KW-0472">Membrane</keyword>
<feature type="disulfide bond" evidence="21">
    <location>
        <begin position="135"/>
        <end position="166"/>
    </location>
</feature>
<reference evidence="26 27" key="1">
    <citation type="submission" date="2014-09" db="EMBL/GenBank/DDBJ databases">
        <authorList>
            <person name="Grob C."/>
            <person name="Taubert M."/>
            <person name="Howat A.M."/>
            <person name="Burns O.J."/>
            <person name="Dixon J.L."/>
            <person name="Chen Y."/>
            <person name="Murrell J.C."/>
        </authorList>
    </citation>
    <scope>NUCLEOTIDE SEQUENCE [LARGE SCALE GENOMIC DNA]</scope>
    <source>
        <strain evidence="26">L4</strain>
    </source>
</reference>
<dbReference type="EMBL" id="JRQD01000002">
    <property type="protein sequence ID" value="KGM07474.1"/>
    <property type="molecule type" value="Genomic_DNA"/>
</dbReference>
<feature type="active site" description="Tryptophylquinone 6'-substrate hemiaminal intermediate" evidence="18">
    <location>
        <position position="114"/>
    </location>
</feature>
<keyword evidence="8 17" id="KW-0813">Transport</keyword>
<dbReference type="AlphaFoldDB" id="A0A0A0BK42"/>
<dbReference type="SUPFAM" id="SSF57561">
    <property type="entry name" value="Methylamine dehydrogenase, L chain"/>
    <property type="match status" value="1"/>
</dbReference>
<sequence length="188" mass="20403">MKKKLGFDAAIEKLSRRTANKTGRRGFVGKLGGILVGATLLPLLPVDRRGRLKEAHAADASNLDLAREGWVPQDQDPQSCDYWRHCSIDGNVCDCCGGTLTSCPPGTSLSPSSWVASCYNPGDQQTYLIAYRDCCGKQTCGQCACLNTEGELPVYRPEFSNDIVWCFGAENDDMTYHCTISPVVGKAS</sequence>
<comment type="catalytic activity">
    <reaction evidence="16">
        <text>2 oxidized [amicyanin] + methylamine + H2O = 2 reduced [amicyanin] + formaldehyde + NH4(+) + 2 H(+)</text>
        <dbReference type="Rhea" id="RHEA:30207"/>
        <dbReference type="Rhea" id="RHEA-COMP:11100"/>
        <dbReference type="Rhea" id="RHEA-COMP:11101"/>
        <dbReference type="ChEBI" id="CHEBI:15377"/>
        <dbReference type="ChEBI" id="CHEBI:15378"/>
        <dbReference type="ChEBI" id="CHEBI:16842"/>
        <dbReference type="ChEBI" id="CHEBI:28938"/>
        <dbReference type="ChEBI" id="CHEBI:29036"/>
        <dbReference type="ChEBI" id="CHEBI:49552"/>
        <dbReference type="ChEBI" id="CHEBI:59338"/>
        <dbReference type="EC" id="1.4.9.1"/>
    </reaction>
</comment>
<dbReference type="InterPro" id="IPR004229">
    <property type="entry name" value="MeN_DH_Ltc"/>
</dbReference>
<evidence type="ECO:0000256" key="15">
    <source>
        <dbReference type="ARBA" id="ARBA00031741"/>
    </source>
</evidence>
<accession>A0A0A0BK42</accession>
<feature type="disulfide bond" evidence="21">
    <location>
        <begin position="86"/>
        <end position="118"/>
    </location>
</feature>
<evidence type="ECO:0000256" key="8">
    <source>
        <dbReference type="ARBA" id="ARBA00022448"/>
    </source>
</evidence>
<feature type="binding site" evidence="19">
    <location>
        <position position="89"/>
    </location>
    <ligand>
        <name>substrate</name>
    </ligand>
</feature>
<protein>
    <recommendedName>
        <fullName evidence="7">Methylamine dehydrogenase light chain</fullName>
        <ecNumber evidence="6">1.4.9.1</ecNumber>
    </recommendedName>
    <alternativeName>
        <fullName evidence="15">Methylamine dehydrogenase (amicyanin)</fullName>
    </alternativeName>
</protein>
<comment type="subunit">
    <text evidence="5 17">Heterotetramer of two light and two heavy chains.</text>
</comment>
<feature type="site" description="Transition state stabilizer" evidence="20">
    <location>
        <position position="179"/>
    </location>
</feature>
<dbReference type="GO" id="GO:0030288">
    <property type="term" value="C:outer membrane-bounded periplasmic space"/>
    <property type="evidence" value="ECO:0007669"/>
    <property type="project" value="InterPro"/>
</dbReference>